<proteinExistence type="inferred from homology"/>
<feature type="domain" description="Flavodoxin-like fold" evidence="5">
    <location>
        <begin position="1"/>
        <end position="166"/>
    </location>
</feature>
<dbReference type="PANTHER" id="PTHR46305">
    <property type="match status" value="1"/>
</dbReference>
<dbReference type="AlphaFoldDB" id="A0A1Z5IS43"/>
<organism evidence="6 7">
    <name type="scientific">Secundilactobacillus pentosiphilus</name>
    <dbReference type="NCBI Taxonomy" id="1714682"/>
    <lineage>
        <taxon>Bacteria</taxon>
        <taxon>Bacillati</taxon>
        <taxon>Bacillota</taxon>
        <taxon>Bacilli</taxon>
        <taxon>Lactobacillales</taxon>
        <taxon>Lactobacillaceae</taxon>
        <taxon>Secundilactobacillus</taxon>
    </lineage>
</organism>
<name>A0A1Z5IS43_9LACO</name>
<dbReference type="InterPro" id="IPR003680">
    <property type="entry name" value="Flavodoxin_fold"/>
</dbReference>
<comment type="cofactor">
    <cofactor evidence="1">
        <name>FAD</name>
        <dbReference type="ChEBI" id="CHEBI:57692"/>
    </cofactor>
</comment>
<dbReference type="Gene3D" id="3.40.50.360">
    <property type="match status" value="1"/>
</dbReference>
<dbReference type="PANTHER" id="PTHR46305:SF3">
    <property type="entry name" value="NADPH:QUINONE OXIDOREDUCTASE MDAB"/>
    <property type="match status" value="1"/>
</dbReference>
<dbReference type="InterPro" id="IPR029039">
    <property type="entry name" value="Flavoprotein-like_sf"/>
</dbReference>
<keyword evidence="2" id="KW-0285">Flavoprotein</keyword>
<dbReference type="SUPFAM" id="SSF52218">
    <property type="entry name" value="Flavoproteins"/>
    <property type="match status" value="1"/>
</dbReference>
<dbReference type="Proteomes" id="UP000198430">
    <property type="component" value="Unassembled WGS sequence"/>
</dbReference>
<dbReference type="InterPro" id="IPR052397">
    <property type="entry name" value="NADPH-QR_MdaB"/>
</dbReference>
<dbReference type="RefSeq" id="WP_089089500.1">
    <property type="nucleotide sequence ID" value="NZ_BCMH01000022.1"/>
</dbReference>
<dbReference type="Pfam" id="PF02525">
    <property type="entry name" value="Flavodoxin_2"/>
    <property type="match status" value="1"/>
</dbReference>
<comment type="caution">
    <text evidence="6">The sequence shown here is derived from an EMBL/GenBank/DDBJ whole genome shotgun (WGS) entry which is preliminary data.</text>
</comment>
<evidence type="ECO:0000259" key="5">
    <source>
        <dbReference type="Pfam" id="PF02525"/>
    </source>
</evidence>
<reference evidence="6 7" key="1">
    <citation type="submission" date="2015-11" db="EMBL/GenBank/DDBJ databases">
        <title>Draft genome sequences of new species of the genus Lactobacillus isolated from orchardgrass silage.</title>
        <authorList>
            <person name="Tohno M."/>
            <person name="Tanizawa Y."/>
            <person name="Arita M."/>
        </authorList>
    </citation>
    <scope>NUCLEOTIDE SEQUENCE [LARGE SCALE GENOMIC DNA]</scope>
    <source>
        <strain evidence="6 7">IWT140</strain>
    </source>
</reference>
<evidence type="ECO:0000256" key="4">
    <source>
        <dbReference type="ARBA" id="ARBA00037981"/>
    </source>
</evidence>
<dbReference type="EMBL" id="BCMH01000022">
    <property type="protein sequence ID" value="GAX04549.1"/>
    <property type="molecule type" value="Genomic_DNA"/>
</dbReference>
<protein>
    <submittedName>
        <fullName evidence="6">NADPH-quinone reductase</fullName>
    </submittedName>
</protein>
<keyword evidence="7" id="KW-1185">Reference proteome</keyword>
<evidence type="ECO:0000313" key="6">
    <source>
        <dbReference type="EMBL" id="GAX04549.1"/>
    </source>
</evidence>
<evidence type="ECO:0000256" key="3">
    <source>
        <dbReference type="ARBA" id="ARBA00022827"/>
    </source>
</evidence>
<evidence type="ECO:0000256" key="1">
    <source>
        <dbReference type="ARBA" id="ARBA00001974"/>
    </source>
</evidence>
<evidence type="ECO:0000313" key="7">
    <source>
        <dbReference type="Proteomes" id="UP000198430"/>
    </source>
</evidence>
<accession>A0A1Z5IS43</accession>
<keyword evidence="3" id="KW-0274">FAD</keyword>
<comment type="similarity">
    <text evidence="4">Belongs to the oxidoreductase MdaB family.</text>
</comment>
<gene>
    <name evidence="6" type="primary">mdaB_2</name>
    <name evidence="6" type="ORF">IWT140_02191</name>
</gene>
<evidence type="ECO:0000256" key="2">
    <source>
        <dbReference type="ARBA" id="ARBA00022630"/>
    </source>
</evidence>
<sequence>MHILLINGYTPHPDAGGKLTQTLVAISRKQLAQHHQVKYTAVTDYQASEEAEKFRWADLILLYFPLYWYAVPWGLKRYLDDVFALHVFYDADENAQPVPLMTGKHFGYVTTLAAVPETYAPDNPLTEGLTVADLLKPLNVTFRYVGIEPAAQFHNCIFYDVYNPAVIEPIKASLLTELSKLDGE</sequence>